<proteinExistence type="predicted"/>
<comment type="caution">
    <text evidence="1">The sequence shown here is derived from an EMBL/GenBank/DDBJ whole genome shotgun (WGS) entry which is preliminary data.</text>
</comment>
<evidence type="ECO:0000313" key="1">
    <source>
        <dbReference type="EMBL" id="KAB2932599.1"/>
    </source>
</evidence>
<protein>
    <recommendedName>
        <fullName evidence="3">PEGA domain-containing protein</fullName>
    </recommendedName>
</protein>
<gene>
    <name evidence="1" type="ORF">F9K24_09470</name>
</gene>
<name>A0A833H1H5_9LEPT</name>
<organism evidence="1 2">
    <name type="scientific">Leptonema illini</name>
    <dbReference type="NCBI Taxonomy" id="183"/>
    <lineage>
        <taxon>Bacteria</taxon>
        <taxon>Pseudomonadati</taxon>
        <taxon>Spirochaetota</taxon>
        <taxon>Spirochaetia</taxon>
        <taxon>Leptospirales</taxon>
        <taxon>Leptospiraceae</taxon>
        <taxon>Leptonema</taxon>
    </lineage>
</organism>
<reference evidence="1 2" key="1">
    <citation type="submission" date="2019-10" db="EMBL/GenBank/DDBJ databases">
        <title>Extracellular Electron Transfer in a Candidatus Methanoperedens spp. Enrichment Culture.</title>
        <authorList>
            <person name="Berger S."/>
            <person name="Rangel Shaw D."/>
            <person name="Berben T."/>
            <person name="In 'T Zandt M."/>
            <person name="Frank J."/>
            <person name="Reimann J."/>
            <person name="Jetten M.S.M."/>
            <person name="Welte C.U."/>
        </authorList>
    </citation>
    <scope>NUCLEOTIDE SEQUENCE [LARGE SCALE GENOMIC DNA]</scope>
    <source>
        <strain evidence="1">SB12</strain>
    </source>
</reference>
<accession>A0A833H1H5</accession>
<sequence length="539" mass="59510">MSFFSYARALYKAVFRRPLLIVPVFLSFCAGPVRETAPGPDLPAITPYDLTEALIPHPIDERKDIRVHLHFDAGIDEGLKLRIIAFLSQRQNTSGPLSPWPAVFSETEGPSFSHRLLFRPAEGGVAVTAFELVAGKEKELQSIQLSLAEPAKDDGGVHIEQSGRAVVVAHGYPDLADDSRKMLLALAERLGTGTLRITSPSRADVFLKENGALLPLGATPVDVQIRSGIREIVIRRQGQPEQRKSVRVPDGGERMLMAAWSDDSDPGSALIFTSPDGYRLALDGEVIGEAPVARPGVLAGVYELEIAEKSGEQDFRVVTVDRLQVSGGRRVDRFYPFEYHLAFRGASLKSALESGLWSYTSSDQRFYIADFDRPALSVRSGLSSIPIGAERLQLEAILPDQSASFGLYSEGDRFLIEPSADDIRLRLEIQGKVQVYTFKREQDRQIYIFADLDRTQGTLALRINGKSFYDGAFTVPSAVRLISIGSQAGTKPPEEILLRSGTHTGGMFFRAGRFFWYEFKSMSGSPLRLREDDQSKGDR</sequence>
<dbReference type="Proteomes" id="UP000460298">
    <property type="component" value="Unassembled WGS sequence"/>
</dbReference>
<evidence type="ECO:0008006" key="3">
    <source>
        <dbReference type="Google" id="ProtNLM"/>
    </source>
</evidence>
<evidence type="ECO:0000313" key="2">
    <source>
        <dbReference type="Proteomes" id="UP000460298"/>
    </source>
</evidence>
<dbReference type="AlphaFoldDB" id="A0A833H1H5"/>
<dbReference type="EMBL" id="WBUI01000008">
    <property type="protein sequence ID" value="KAB2932599.1"/>
    <property type="molecule type" value="Genomic_DNA"/>
</dbReference>